<dbReference type="GO" id="GO:0030655">
    <property type="term" value="P:beta-lactam antibiotic catabolic process"/>
    <property type="evidence" value="ECO:0007669"/>
    <property type="project" value="InterPro"/>
</dbReference>
<protein>
    <submittedName>
        <fullName evidence="4">Lipoprotein LppW</fullName>
    </submittedName>
</protein>
<accession>A0A1Q4V069</accession>
<evidence type="ECO:0000256" key="2">
    <source>
        <dbReference type="SAM" id="SignalP"/>
    </source>
</evidence>
<evidence type="ECO:0000256" key="1">
    <source>
        <dbReference type="SAM" id="MobiDB-lite"/>
    </source>
</evidence>
<sequence>MWGSGVRRAVVGVAVGALVPVVGLSGAGTASAAATPQVVCTSAKAGLAAKLKKDIGAALKNRKGTVAIGLHDRKTKTTCELRGGTSYDSASIVKVTVLAALLWDYKKTDRRLTSRETKLAKAMITQSDNAATTTFWRQLGPTKVKKFLAAAKMTKTVPGSGGYWGLTRVNIKDEQRLLALITAKNSVLSDNSRAYILKLMNEVVPSQRWGAPAGAPSSTRIHVKNGWLPRATLGWRVHSLGAFQGGGRDYYLTVLTHGNSNMNYGVATIQAVAKAVHKDLAPSTRASQRYQPTSTPRGVIPAVPEG</sequence>
<keyword evidence="4" id="KW-0449">Lipoprotein</keyword>
<dbReference type="PANTHER" id="PTHR35333:SF3">
    <property type="entry name" value="BETA-LACTAMASE-TYPE TRANSPEPTIDASE FOLD CONTAINING PROTEIN"/>
    <property type="match status" value="1"/>
</dbReference>
<dbReference type="AlphaFoldDB" id="A0A1Q4V069"/>
<dbReference type="Pfam" id="PF13354">
    <property type="entry name" value="Beta-lactamase2"/>
    <property type="match status" value="1"/>
</dbReference>
<feature type="chain" id="PRO_5012298543" evidence="2">
    <location>
        <begin position="33"/>
        <end position="306"/>
    </location>
</feature>
<proteinExistence type="predicted"/>
<feature type="region of interest" description="Disordered" evidence="1">
    <location>
        <begin position="281"/>
        <end position="306"/>
    </location>
</feature>
<feature type="domain" description="Beta-lactamase class A catalytic" evidence="3">
    <location>
        <begin position="118"/>
        <end position="256"/>
    </location>
</feature>
<dbReference type="SUPFAM" id="SSF56601">
    <property type="entry name" value="beta-lactamase/transpeptidase-like"/>
    <property type="match status" value="1"/>
</dbReference>
<dbReference type="EMBL" id="LFBV01000010">
    <property type="protein sequence ID" value="OKH91119.1"/>
    <property type="molecule type" value="Genomic_DNA"/>
</dbReference>
<keyword evidence="5" id="KW-1185">Reference proteome</keyword>
<dbReference type="STRING" id="1048205.AB852_32175"/>
<dbReference type="PANTHER" id="PTHR35333">
    <property type="entry name" value="BETA-LACTAMASE"/>
    <property type="match status" value="1"/>
</dbReference>
<dbReference type="RefSeq" id="WP_073793796.1">
    <property type="nucleotide sequence ID" value="NZ_CP109290.1"/>
</dbReference>
<name>A0A1Q4V069_9ACTN</name>
<dbReference type="InterPro" id="IPR012338">
    <property type="entry name" value="Beta-lactam/transpept-like"/>
</dbReference>
<feature type="compositionally biased region" description="Polar residues" evidence="1">
    <location>
        <begin position="284"/>
        <end position="296"/>
    </location>
</feature>
<dbReference type="Proteomes" id="UP000186455">
    <property type="component" value="Unassembled WGS sequence"/>
</dbReference>
<gene>
    <name evidence="4" type="ORF">AB852_32175</name>
</gene>
<dbReference type="InterPro" id="IPR000871">
    <property type="entry name" value="Beta-lactam_class-A"/>
</dbReference>
<feature type="signal peptide" evidence="2">
    <location>
        <begin position="1"/>
        <end position="32"/>
    </location>
</feature>
<evidence type="ECO:0000313" key="4">
    <source>
        <dbReference type="EMBL" id="OKH91119.1"/>
    </source>
</evidence>
<dbReference type="GO" id="GO:0046677">
    <property type="term" value="P:response to antibiotic"/>
    <property type="evidence" value="ECO:0007669"/>
    <property type="project" value="InterPro"/>
</dbReference>
<dbReference type="Gene3D" id="3.40.710.10">
    <property type="entry name" value="DD-peptidase/beta-lactamase superfamily"/>
    <property type="match status" value="1"/>
</dbReference>
<reference evidence="4 5" key="1">
    <citation type="submission" date="2015-06" db="EMBL/GenBank/DDBJ databases">
        <title>Cloning and characterization of the uncialamcin biosynthetic gene cluster.</title>
        <authorList>
            <person name="Yan X."/>
            <person name="Huang T."/>
            <person name="Ge H."/>
            <person name="Shen B."/>
        </authorList>
    </citation>
    <scope>NUCLEOTIDE SEQUENCE [LARGE SCALE GENOMIC DNA]</scope>
    <source>
        <strain evidence="4 5">DCA2648</strain>
    </source>
</reference>
<dbReference type="GO" id="GO:0008800">
    <property type="term" value="F:beta-lactamase activity"/>
    <property type="evidence" value="ECO:0007669"/>
    <property type="project" value="InterPro"/>
</dbReference>
<evidence type="ECO:0000259" key="3">
    <source>
        <dbReference type="Pfam" id="PF13354"/>
    </source>
</evidence>
<evidence type="ECO:0000313" key="5">
    <source>
        <dbReference type="Proteomes" id="UP000186455"/>
    </source>
</evidence>
<organism evidence="4 5">
    <name type="scientific">Streptomyces uncialis</name>
    <dbReference type="NCBI Taxonomy" id="1048205"/>
    <lineage>
        <taxon>Bacteria</taxon>
        <taxon>Bacillati</taxon>
        <taxon>Actinomycetota</taxon>
        <taxon>Actinomycetes</taxon>
        <taxon>Kitasatosporales</taxon>
        <taxon>Streptomycetaceae</taxon>
        <taxon>Streptomyces</taxon>
    </lineage>
</organism>
<dbReference type="InterPro" id="IPR045155">
    <property type="entry name" value="Beta-lactam_cat"/>
</dbReference>
<keyword evidence="2" id="KW-0732">Signal</keyword>
<comment type="caution">
    <text evidence="4">The sequence shown here is derived from an EMBL/GenBank/DDBJ whole genome shotgun (WGS) entry which is preliminary data.</text>
</comment>